<dbReference type="PANTHER" id="PTHR35564:SF4">
    <property type="entry name" value="CYTOPLASMIC PROTEIN"/>
    <property type="match status" value="1"/>
</dbReference>
<name>A0A1B2F0Z2_PSEPU</name>
<evidence type="ECO:0008006" key="2">
    <source>
        <dbReference type="Google" id="ProtNLM"/>
    </source>
</evidence>
<organism evidence="1">
    <name type="scientific">Pseudomonas putida</name>
    <name type="common">Arthrobacter siderocapsulatus</name>
    <dbReference type="NCBI Taxonomy" id="303"/>
    <lineage>
        <taxon>Bacteria</taxon>
        <taxon>Pseudomonadati</taxon>
        <taxon>Pseudomonadota</taxon>
        <taxon>Gammaproteobacteria</taxon>
        <taxon>Pseudomonadales</taxon>
        <taxon>Pseudomonadaceae</taxon>
        <taxon>Pseudomonas</taxon>
    </lineage>
</organism>
<reference evidence="1" key="1">
    <citation type="submission" date="2016-07" db="EMBL/GenBank/DDBJ databases">
        <title>New class B carbapenemase carried by novel plasmid in Pseudomonas putida enviromental strain in eastern Amazonia.</title>
        <authorList>
            <person name="Souza C.O."/>
            <person name="Lima K.V."/>
            <person name="Brasiliense D.M."/>
            <person name="Perez-Chaparro P.J."/>
            <person name="Mamizuka E.M."/>
            <person name="Lima M.O."/>
            <person name="Lima L.N."/>
            <person name="McCulloch J.A."/>
        </authorList>
    </citation>
    <scope>NUCLEOTIDE SEQUENCE [LARGE SCALE GENOMIC DNA]</scope>
    <source>
        <strain evidence="1">IEC33019</strain>
    </source>
</reference>
<accession>A0A1B2F0Z2</accession>
<dbReference type="AlphaFoldDB" id="A0A1B2F0Z2"/>
<protein>
    <recommendedName>
        <fullName evidence="2">Type VI secretion system baseplate subunit TssG</fullName>
    </recommendedName>
</protein>
<dbReference type="EMBL" id="CP016634">
    <property type="protein sequence ID" value="ANY85929.1"/>
    <property type="molecule type" value="Genomic_DNA"/>
</dbReference>
<dbReference type="RefSeq" id="WP_070091659.1">
    <property type="nucleotide sequence ID" value="NZ_CP016634.1"/>
</dbReference>
<dbReference type="NCBIfam" id="TIGR03347">
    <property type="entry name" value="VI_chp_1"/>
    <property type="match status" value="1"/>
</dbReference>
<proteinExistence type="predicted"/>
<gene>
    <name evidence="1" type="ORF">IEC33019_0325</name>
</gene>
<sequence>MAVRLSAANRHFYQYVRQLLQRIAAERPGGKSELLQESLEMVSPLSLEASPTQVSDAQRVEGRWRITVWQRGLVGAMGALPTAYTQWLIDRYYTRGERAAKAFLDLFTHRLQVLRFLVWEKSRCYARAELRDEVPLSTASRALSGVLNNPRDEALLSYRYASLLAQPVRSLTVLECWIQQVFDVPVMIRPFTGSWQPASEHTLSPLGEMTLPLGHAPMLGRVRWEPQSRFTLSIGPVGSVQAQWFMPGRDPLAQLHRCLQYFVGADLGFDIEIIIHEPMPLPAVLGKRRLGMCACLGEGQVERRIKLPRELVT</sequence>
<dbReference type="PANTHER" id="PTHR35564">
    <property type="match status" value="1"/>
</dbReference>
<dbReference type="Pfam" id="PF06996">
    <property type="entry name" value="T6SS_TssG"/>
    <property type="match status" value="1"/>
</dbReference>
<evidence type="ECO:0000313" key="1">
    <source>
        <dbReference type="EMBL" id="ANY85929.1"/>
    </source>
</evidence>
<dbReference type="InterPro" id="IPR010732">
    <property type="entry name" value="T6SS_TssG-like"/>
</dbReference>